<dbReference type="CDD" id="cd06093">
    <property type="entry name" value="PX_domain"/>
    <property type="match status" value="1"/>
</dbReference>
<dbReference type="SUPFAM" id="SSF48403">
    <property type="entry name" value="Ankyrin repeat"/>
    <property type="match status" value="1"/>
</dbReference>
<protein>
    <recommendedName>
        <fullName evidence="3">VPS9 domain-containing protein</fullName>
    </recommendedName>
</protein>
<dbReference type="Gene3D" id="1.20.1050.80">
    <property type="entry name" value="VPS9 domain"/>
    <property type="match status" value="1"/>
</dbReference>
<dbReference type="OrthoDB" id="7464126at2759"/>
<dbReference type="Pfam" id="PF02204">
    <property type="entry name" value="VPS9"/>
    <property type="match status" value="1"/>
</dbReference>
<evidence type="ECO:0000313" key="4">
    <source>
        <dbReference type="EMBL" id="KAF2003278.1"/>
    </source>
</evidence>
<accession>A0A6A5WQD7</accession>
<dbReference type="GO" id="GO:0000149">
    <property type="term" value="F:SNARE binding"/>
    <property type="evidence" value="ECO:0007669"/>
    <property type="project" value="TreeGrafter"/>
</dbReference>
<feature type="domain" description="VPS9" evidence="3">
    <location>
        <begin position="344"/>
        <end position="506"/>
    </location>
</feature>
<dbReference type="GO" id="GO:0035091">
    <property type="term" value="F:phosphatidylinositol binding"/>
    <property type="evidence" value="ECO:0007669"/>
    <property type="project" value="InterPro"/>
</dbReference>
<dbReference type="GO" id="GO:0045022">
    <property type="term" value="P:early endosome to late endosome transport"/>
    <property type="evidence" value="ECO:0007669"/>
    <property type="project" value="TreeGrafter"/>
</dbReference>
<dbReference type="SMART" id="SM00248">
    <property type="entry name" value="ANK"/>
    <property type="match status" value="4"/>
</dbReference>
<gene>
    <name evidence="4" type="ORF">P154DRAFT_429170</name>
</gene>
<proteinExistence type="inferred from homology"/>
<dbReference type="Proteomes" id="UP000799779">
    <property type="component" value="Unassembled WGS sequence"/>
</dbReference>
<evidence type="ECO:0000259" key="3">
    <source>
        <dbReference type="PROSITE" id="PS51205"/>
    </source>
</evidence>
<feature type="region of interest" description="Disordered" evidence="2">
    <location>
        <begin position="569"/>
        <end position="654"/>
    </location>
</feature>
<dbReference type="PROSITE" id="PS51205">
    <property type="entry name" value="VPS9"/>
    <property type="match status" value="1"/>
</dbReference>
<feature type="compositionally biased region" description="Low complexity" evidence="2">
    <location>
        <begin position="231"/>
        <end position="260"/>
    </location>
</feature>
<dbReference type="GO" id="GO:0005886">
    <property type="term" value="C:plasma membrane"/>
    <property type="evidence" value="ECO:0007669"/>
    <property type="project" value="TreeGrafter"/>
</dbReference>
<dbReference type="GO" id="GO:0005769">
    <property type="term" value="C:early endosome"/>
    <property type="evidence" value="ECO:0007669"/>
    <property type="project" value="TreeGrafter"/>
</dbReference>
<dbReference type="SUPFAM" id="SSF109993">
    <property type="entry name" value="VPS9 domain"/>
    <property type="match status" value="1"/>
</dbReference>
<evidence type="ECO:0000313" key="5">
    <source>
        <dbReference type="Proteomes" id="UP000799779"/>
    </source>
</evidence>
<organism evidence="4 5">
    <name type="scientific">Amniculicola lignicola CBS 123094</name>
    <dbReference type="NCBI Taxonomy" id="1392246"/>
    <lineage>
        <taxon>Eukaryota</taxon>
        <taxon>Fungi</taxon>
        <taxon>Dikarya</taxon>
        <taxon>Ascomycota</taxon>
        <taxon>Pezizomycotina</taxon>
        <taxon>Dothideomycetes</taxon>
        <taxon>Pleosporomycetidae</taxon>
        <taxon>Pleosporales</taxon>
        <taxon>Amniculicolaceae</taxon>
        <taxon>Amniculicola</taxon>
    </lineage>
</organism>
<dbReference type="FunFam" id="1.25.40.20:FF:000443">
    <property type="entry name" value="Putative vps9 domain protein"/>
    <property type="match status" value="1"/>
</dbReference>
<dbReference type="SUPFAM" id="SSF64268">
    <property type="entry name" value="PX domain"/>
    <property type="match status" value="1"/>
</dbReference>
<comment type="similarity">
    <text evidence="1">Belongs to the UPF0507 family.</text>
</comment>
<name>A0A6A5WQD7_9PLEO</name>
<keyword evidence="5" id="KW-1185">Reference proteome</keyword>
<dbReference type="Gene3D" id="3.30.1520.10">
    <property type="entry name" value="Phox-like domain"/>
    <property type="match status" value="1"/>
</dbReference>
<reference evidence="4" key="1">
    <citation type="journal article" date="2020" name="Stud. Mycol.">
        <title>101 Dothideomycetes genomes: a test case for predicting lifestyles and emergence of pathogens.</title>
        <authorList>
            <person name="Haridas S."/>
            <person name="Albert R."/>
            <person name="Binder M."/>
            <person name="Bloem J."/>
            <person name="Labutti K."/>
            <person name="Salamov A."/>
            <person name="Andreopoulos B."/>
            <person name="Baker S."/>
            <person name="Barry K."/>
            <person name="Bills G."/>
            <person name="Bluhm B."/>
            <person name="Cannon C."/>
            <person name="Castanera R."/>
            <person name="Culley D."/>
            <person name="Daum C."/>
            <person name="Ezra D."/>
            <person name="Gonzalez J."/>
            <person name="Henrissat B."/>
            <person name="Kuo A."/>
            <person name="Liang C."/>
            <person name="Lipzen A."/>
            <person name="Lutzoni F."/>
            <person name="Magnuson J."/>
            <person name="Mondo S."/>
            <person name="Nolan M."/>
            <person name="Ohm R."/>
            <person name="Pangilinan J."/>
            <person name="Park H.-J."/>
            <person name="Ramirez L."/>
            <person name="Alfaro M."/>
            <person name="Sun H."/>
            <person name="Tritt A."/>
            <person name="Yoshinaga Y."/>
            <person name="Zwiers L.-H."/>
            <person name="Turgeon B."/>
            <person name="Goodwin S."/>
            <person name="Spatafora J."/>
            <person name="Crous P."/>
            <person name="Grigoriev I."/>
        </authorList>
    </citation>
    <scope>NUCLEOTIDE SEQUENCE</scope>
    <source>
        <strain evidence="4">CBS 123094</strain>
    </source>
</reference>
<evidence type="ECO:0000256" key="1">
    <source>
        <dbReference type="ARBA" id="ARBA00007428"/>
    </source>
</evidence>
<evidence type="ECO:0000256" key="2">
    <source>
        <dbReference type="SAM" id="MobiDB-lite"/>
    </source>
</evidence>
<dbReference type="InterPro" id="IPR002110">
    <property type="entry name" value="Ankyrin_rpt"/>
</dbReference>
<dbReference type="Pfam" id="PF13857">
    <property type="entry name" value="Ank_5"/>
    <property type="match status" value="1"/>
</dbReference>
<sequence>MPPVLNPFLRAFFRSTLPSQCSPAHHHVLLVPTTEVLLTSRDRDTSASYADLSGSEEFLASHVLRVPGGVGPNNQVKDGTNFRENRGKAKQYSTANGRTVIIKDSFVYSNKGFKTLNQGQLLSDTIFYPDAFDAQPWLIYFISRPLIGTYEAISIIPAILHSPDEINAQRPAAASSANGATSSMPRKKEVKSFGDLLNHFPMIARQMQPGLERLFKEFGKELEKPLPPTPSQSSQRSSLSSQRRGSMSSTESMSNSFHSNMSQGPDGFVSTLELDDEEDMMRRSLETAVTAAIDLFQMVDKQQLSLLGATTDLTGPIVERMIERYITEQVHHSLLFTRICAIRRLEDADLESRIHQMTDIDISQVGIDIGSDRRTKQDLALRLSKAVEIFKKMGVAGSPQEMIEILLAVQKHITMPDATSPPSPQVSREPISEKQGYVLTINADTLVSLLLIVVIRSPVRHLHARLSYMRHFIFIDDVESGEMGYALSTFEAVLSYLARDSGGLRRSSKRNKKLWEATRAGNLAAMQCVLEPDRSFHEEMFDDPDENLSIDDRPVRFATSFSELTSLNGTTVNGDCEPGRRRALSRGSRRGEDGPLAHIFPFQRAPTPPPPMDQPKSKKKVSLDTRSMSTSSAYSFRSHTTLDSRGSGFEGDTSIEKLSRTQGTEGESVLMMAIESKQDRALQYLLSLTEYYSLDFVLGDCNNDGTTLLSAAVQLGHAKTTNVLLDYIFDNTSDDEIVRSYIARQDAKGRCTAHYLFNQPHLIDQIGHLVPWRLKDSNGQTPIFALCRSYDHDEYRTMVDKALLAATRVQNDGQPLHLDEHIDIKGNTLLHIINDPHIATKLLYRCDSDVNAPNAKHFTPLMVASKYGRTDLVRVLFQDPRVDLSTKDVRGLTAVELAKDDEVRNRIDDLVLLSNEPGPDGRTTTVVRSFFVEDGTIRLVLKSGAPNGNATITVTTCRRSLADFESLAKWLAQEHPASWLPAINNLSSPFLIPSKPSRSLLRDTQLRLDAFLKILLAHPTFSTHEMVWEFFLVPDIDPSMLEERSKRKAELLTERIRDDYTPIYDVREVELFVQHARESVRSFHHASKSVLRRTNKVRSAASDHVDAAKLSNSALHTLNFMPASHLNALERYTKTLAQSEASPMAGFYYNMHAVSSTINAILTALNRPSTLITSMSTMQKVVDRHHLSIRRSDRWPLGLLDDARHRVQRDAQEKMDKAADELAGLGRELRYTQQVVAGELASWQESRVAMGRKALKELARKMVVSERARLESMRRAVRELGIGVPKPGQSEDGHGDVFENGIENGVEEVLEAELPVPEFVLEPQEG</sequence>
<feature type="region of interest" description="Disordered" evidence="2">
    <location>
        <begin position="222"/>
        <end position="270"/>
    </location>
</feature>
<dbReference type="GO" id="GO:0005085">
    <property type="term" value="F:guanyl-nucleotide exchange factor activity"/>
    <property type="evidence" value="ECO:0007669"/>
    <property type="project" value="TreeGrafter"/>
</dbReference>
<dbReference type="InterPro" id="IPR036871">
    <property type="entry name" value="PX_dom_sf"/>
</dbReference>
<dbReference type="EMBL" id="ML977573">
    <property type="protein sequence ID" value="KAF2003278.1"/>
    <property type="molecule type" value="Genomic_DNA"/>
</dbReference>
<dbReference type="GO" id="GO:0030133">
    <property type="term" value="C:transport vesicle"/>
    <property type="evidence" value="ECO:0007669"/>
    <property type="project" value="TreeGrafter"/>
</dbReference>
<dbReference type="InterPro" id="IPR036770">
    <property type="entry name" value="Ankyrin_rpt-contain_sf"/>
</dbReference>
<feature type="compositionally biased region" description="Polar residues" evidence="2">
    <location>
        <begin position="624"/>
        <end position="644"/>
    </location>
</feature>
<dbReference type="InterPro" id="IPR051248">
    <property type="entry name" value="UPF0507/Ank_repeat_27"/>
</dbReference>
<dbReference type="InterPro" id="IPR037191">
    <property type="entry name" value="VPS9_dom_sf"/>
</dbReference>
<dbReference type="InterPro" id="IPR003123">
    <property type="entry name" value="VPS9"/>
</dbReference>
<dbReference type="PANTHER" id="PTHR24170">
    <property type="entry name" value="ANKYRIN REPEAT DOMAIN-CONTAINING PROTEIN 27"/>
    <property type="match status" value="1"/>
</dbReference>
<dbReference type="PANTHER" id="PTHR24170:SF1">
    <property type="entry name" value="DOMAIN PROTEIN, PUTATIVE (AFU_ORTHOLOGUE AFUA_1G09870)-RELATED"/>
    <property type="match status" value="1"/>
</dbReference>
<dbReference type="Gene3D" id="1.25.40.20">
    <property type="entry name" value="Ankyrin repeat-containing domain"/>
    <property type="match status" value="1"/>
</dbReference>
<dbReference type="GO" id="GO:0005770">
    <property type="term" value="C:late endosome"/>
    <property type="evidence" value="ECO:0007669"/>
    <property type="project" value="TreeGrafter"/>
</dbReference>
<dbReference type="GO" id="GO:0097422">
    <property type="term" value="C:tubular endosome"/>
    <property type="evidence" value="ECO:0007669"/>
    <property type="project" value="TreeGrafter"/>
</dbReference>